<dbReference type="EMBL" id="CP001968">
    <property type="protein sequence ID" value="ADD69218.1"/>
    <property type="molecule type" value="Genomic_DNA"/>
</dbReference>
<dbReference type="GO" id="GO:0046872">
    <property type="term" value="F:metal ion binding"/>
    <property type="evidence" value="ECO:0007669"/>
    <property type="project" value="UniProtKB-KW"/>
</dbReference>
<evidence type="ECO:0000313" key="5">
    <source>
        <dbReference type="Proteomes" id="UP000002012"/>
    </source>
</evidence>
<dbReference type="PANTHER" id="PTHR35848">
    <property type="entry name" value="OXALATE-BINDING PROTEIN"/>
    <property type="match status" value="1"/>
</dbReference>
<dbReference type="STRING" id="522772.Dacet_2457"/>
<dbReference type="InterPro" id="IPR051610">
    <property type="entry name" value="GPI/OXD"/>
</dbReference>
<dbReference type="Gene3D" id="2.60.120.10">
    <property type="entry name" value="Jelly Rolls"/>
    <property type="match status" value="1"/>
</dbReference>
<feature type="region of interest" description="Disordered" evidence="2">
    <location>
        <begin position="1"/>
        <end position="20"/>
    </location>
</feature>
<dbReference type="AlphaFoldDB" id="D4H489"/>
<evidence type="ECO:0000256" key="1">
    <source>
        <dbReference type="ARBA" id="ARBA00022723"/>
    </source>
</evidence>
<gene>
    <name evidence="4" type="ordered locus">Dacet_2457</name>
</gene>
<evidence type="ECO:0000256" key="2">
    <source>
        <dbReference type="SAM" id="MobiDB-lite"/>
    </source>
</evidence>
<accession>D4H489</accession>
<dbReference type="PaxDb" id="522772-Dacet_2457"/>
<dbReference type="SUPFAM" id="SSF51182">
    <property type="entry name" value="RmlC-like cupins"/>
    <property type="match status" value="1"/>
</dbReference>
<keyword evidence="5" id="KW-1185">Reference proteome</keyword>
<dbReference type="PANTHER" id="PTHR35848:SF6">
    <property type="entry name" value="CUPIN TYPE-2 DOMAIN-CONTAINING PROTEIN"/>
    <property type="match status" value="1"/>
</dbReference>
<dbReference type="RefSeq" id="WP_013011719.1">
    <property type="nucleotide sequence ID" value="NC_013943.1"/>
</dbReference>
<evidence type="ECO:0000313" key="4">
    <source>
        <dbReference type="EMBL" id="ADD69218.1"/>
    </source>
</evidence>
<reference evidence="4 5" key="1">
    <citation type="journal article" date="2010" name="Stand. Genomic Sci.">
        <title>Complete genome sequence of Denitrovibrio acetiphilus type strain (N2460).</title>
        <authorList>
            <person name="Kiss H."/>
            <person name="Lang E."/>
            <person name="Lapidus A."/>
            <person name="Copeland A."/>
            <person name="Nolan M."/>
            <person name="Glavina Del Rio T."/>
            <person name="Chen F."/>
            <person name="Lucas S."/>
            <person name="Tice H."/>
            <person name="Cheng J.F."/>
            <person name="Han C."/>
            <person name="Goodwin L."/>
            <person name="Pitluck S."/>
            <person name="Liolios K."/>
            <person name="Pati A."/>
            <person name="Ivanova N."/>
            <person name="Mavromatis K."/>
            <person name="Chen A."/>
            <person name="Palaniappan K."/>
            <person name="Land M."/>
            <person name="Hauser L."/>
            <person name="Chang Y.J."/>
            <person name="Jeffries C.D."/>
            <person name="Detter J.C."/>
            <person name="Brettin T."/>
            <person name="Spring S."/>
            <person name="Rohde M."/>
            <person name="Goker M."/>
            <person name="Woyke T."/>
            <person name="Bristow J."/>
            <person name="Eisen J.A."/>
            <person name="Markowitz V."/>
            <person name="Hugenholtz P."/>
            <person name="Kyrpides N.C."/>
            <person name="Klenk H.P."/>
        </authorList>
    </citation>
    <scope>NUCLEOTIDE SEQUENCE [LARGE SCALE GENOMIC DNA]</scope>
    <source>
        <strain evidence="5">DSM 12809 / NBRC 114555 / N2460</strain>
    </source>
</reference>
<keyword evidence="1" id="KW-0479">Metal-binding</keyword>
<protein>
    <submittedName>
        <fullName evidence="4">Cupin 2 conserved barrel domain protein</fullName>
    </submittedName>
</protein>
<dbReference type="HOGENOM" id="CLU_116722_3_1_0"/>
<dbReference type="KEGG" id="dap:Dacet_2457"/>
<dbReference type="Pfam" id="PF07883">
    <property type="entry name" value="Cupin_2"/>
    <property type="match status" value="1"/>
</dbReference>
<dbReference type="InParanoid" id="D4H489"/>
<evidence type="ECO:0000259" key="3">
    <source>
        <dbReference type="Pfam" id="PF07883"/>
    </source>
</evidence>
<sequence length="115" mass="12336">MIVRGDELQAQSMENPRGGEGKALRLAYDAATGFNGEVTNFAMMQLEPGSSIGYHPHAGDMEIYLILDGEGRANDNGTVEKVSSGDMLVTKDGESHSLENDTLAPLTFLAVIIKH</sequence>
<dbReference type="InterPro" id="IPR013096">
    <property type="entry name" value="Cupin_2"/>
</dbReference>
<name>D4H489_DENA2</name>
<dbReference type="InterPro" id="IPR011051">
    <property type="entry name" value="RmlC_Cupin_sf"/>
</dbReference>
<proteinExistence type="predicted"/>
<organism evidence="4 5">
    <name type="scientific">Denitrovibrio acetiphilus (strain DSM 12809 / NBRC 114555 / N2460)</name>
    <dbReference type="NCBI Taxonomy" id="522772"/>
    <lineage>
        <taxon>Bacteria</taxon>
        <taxon>Pseudomonadati</taxon>
        <taxon>Deferribacterota</taxon>
        <taxon>Deferribacteres</taxon>
        <taxon>Deferribacterales</taxon>
        <taxon>Geovibrionaceae</taxon>
        <taxon>Denitrovibrio</taxon>
    </lineage>
</organism>
<dbReference type="InterPro" id="IPR014710">
    <property type="entry name" value="RmlC-like_jellyroll"/>
</dbReference>
<dbReference type="eggNOG" id="COG0662">
    <property type="taxonomic scope" value="Bacteria"/>
</dbReference>
<feature type="domain" description="Cupin type-2" evidence="3">
    <location>
        <begin position="43"/>
        <end position="111"/>
    </location>
</feature>
<dbReference type="Proteomes" id="UP000002012">
    <property type="component" value="Chromosome"/>
</dbReference>
<dbReference type="OrthoDB" id="9797047at2"/>